<accession>A0A319DIQ2</accession>
<name>A0A319DIQ2_9EURO</name>
<dbReference type="VEuPathDB" id="FungiDB:BO71DRAFT_160824"/>
<keyword evidence="2" id="KW-1185">Reference proteome</keyword>
<dbReference type="EMBL" id="KZ825833">
    <property type="protein sequence ID" value="PYH96804.1"/>
    <property type="molecule type" value="Genomic_DNA"/>
</dbReference>
<sequence length="135" mass="14452">MRSSLVHPIPLASKVTSEVPGIPMRRSPDSPPCDRSDRSWFPNRCCAILSSPSPRPPCFVQLGSSPVPHLTSLIHPPPPSAPAEASAVGVWPAWLPHWRPLERGAGPRTHHTPTSNIFMHDDDAAAAVAPEARGG</sequence>
<organism evidence="1 2">
    <name type="scientific">Aspergillus ellipticus CBS 707.79</name>
    <dbReference type="NCBI Taxonomy" id="1448320"/>
    <lineage>
        <taxon>Eukaryota</taxon>
        <taxon>Fungi</taxon>
        <taxon>Dikarya</taxon>
        <taxon>Ascomycota</taxon>
        <taxon>Pezizomycotina</taxon>
        <taxon>Eurotiomycetes</taxon>
        <taxon>Eurotiomycetidae</taxon>
        <taxon>Eurotiales</taxon>
        <taxon>Aspergillaceae</taxon>
        <taxon>Aspergillus</taxon>
        <taxon>Aspergillus subgen. Circumdati</taxon>
    </lineage>
</organism>
<protein>
    <submittedName>
        <fullName evidence="1">Uncharacterized protein</fullName>
    </submittedName>
</protein>
<evidence type="ECO:0000313" key="2">
    <source>
        <dbReference type="Proteomes" id="UP000247810"/>
    </source>
</evidence>
<dbReference type="AlphaFoldDB" id="A0A319DIQ2"/>
<gene>
    <name evidence="1" type="ORF">BO71DRAFT_160824</name>
</gene>
<evidence type="ECO:0000313" key="1">
    <source>
        <dbReference type="EMBL" id="PYH96804.1"/>
    </source>
</evidence>
<proteinExistence type="predicted"/>
<dbReference type="Proteomes" id="UP000247810">
    <property type="component" value="Unassembled WGS sequence"/>
</dbReference>
<reference evidence="1 2" key="1">
    <citation type="submission" date="2018-02" db="EMBL/GenBank/DDBJ databases">
        <title>The genomes of Aspergillus section Nigri reveals drivers in fungal speciation.</title>
        <authorList>
            <consortium name="DOE Joint Genome Institute"/>
            <person name="Vesth T.C."/>
            <person name="Nybo J."/>
            <person name="Theobald S."/>
            <person name="Brandl J."/>
            <person name="Frisvad J.C."/>
            <person name="Nielsen K.F."/>
            <person name="Lyhne E.K."/>
            <person name="Kogle M.E."/>
            <person name="Kuo A."/>
            <person name="Riley R."/>
            <person name="Clum A."/>
            <person name="Nolan M."/>
            <person name="Lipzen A."/>
            <person name="Salamov A."/>
            <person name="Henrissat B."/>
            <person name="Wiebenga A."/>
            <person name="De vries R.P."/>
            <person name="Grigoriev I.V."/>
            <person name="Mortensen U.H."/>
            <person name="Andersen M.R."/>
            <person name="Baker S.E."/>
        </authorList>
    </citation>
    <scope>NUCLEOTIDE SEQUENCE [LARGE SCALE GENOMIC DNA]</scope>
    <source>
        <strain evidence="1 2">CBS 707.79</strain>
    </source>
</reference>